<reference evidence="2 3" key="1">
    <citation type="submission" date="2019-12" db="EMBL/GenBank/DDBJ databases">
        <authorList>
            <person name="Scholz U."/>
            <person name="Mascher M."/>
            <person name="Fiebig A."/>
        </authorList>
    </citation>
    <scope>NUCLEOTIDE SEQUENCE</scope>
</reference>
<dbReference type="PANTHER" id="PTHR45669:SF22">
    <property type="entry name" value="GLUTAREDOXIN DOMAIN-CONTAINING CYSTEINE-RICH PROTEIN CG12206-RELATED"/>
    <property type="match status" value="1"/>
</dbReference>
<sequence length="146" mass="16228">MFPRRCPPGGENAAVIYTTTLRGIRKTYEDCSAVRAALQGLGVWFKERDVSMDMGFRQELRELLFVRARYIGGPEEVLRIHEEGGLEKLLDGLPRAQPGHLCDGCCGDRFLPCFRCNGGRKLVALTAAVRCPECNENGLVPCPLCR</sequence>
<dbReference type="InterPro" id="IPR002109">
    <property type="entry name" value="Glutaredoxin"/>
</dbReference>
<dbReference type="Proteomes" id="UP001189122">
    <property type="component" value="Unassembled WGS sequence"/>
</dbReference>
<dbReference type="InterPro" id="IPR036249">
    <property type="entry name" value="Thioredoxin-like_sf"/>
</dbReference>
<dbReference type="SUPFAM" id="SSF52833">
    <property type="entry name" value="Thioredoxin-like"/>
    <property type="match status" value="1"/>
</dbReference>
<dbReference type="AlphaFoldDB" id="A0A7I8IDZ9"/>
<name>A0A7I8IDZ9_SPIIN</name>
<dbReference type="EMBL" id="CACRZD030000002">
    <property type="protein sequence ID" value="CAA6655889.1"/>
    <property type="molecule type" value="Genomic_DNA"/>
</dbReference>
<dbReference type="Gene3D" id="3.40.30.10">
    <property type="entry name" value="Glutaredoxin"/>
    <property type="match status" value="1"/>
</dbReference>
<dbReference type="Pfam" id="PF00462">
    <property type="entry name" value="Glutaredoxin"/>
    <property type="match status" value="1"/>
</dbReference>
<protein>
    <recommendedName>
        <fullName evidence="1">Glutaredoxin domain-containing protein</fullName>
    </recommendedName>
</protein>
<evidence type="ECO:0000259" key="1">
    <source>
        <dbReference type="Pfam" id="PF00462"/>
    </source>
</evidence>
<dbReference type="PROSITE" id="PS51354">
    <property type="entry name" value="GLUTAREDOXIN_2"/>
    <property type="match status" value="1"/>
</dbReference>
<gene>
    <name evidence="2" type="ORF">SI7747_02002429</name>
</gene>
<organism evidence="2">
    <name type="scientific">Spirodela intermedia</name>
    <name type="common">Intermediate duckweed</name>
    <dbReference type="NCBI Taxonomy" id="51605"/>
    <lineage>
        <taxon>Eukaryota</taxon>
        <taxon>Viridiplantae</taxon>
        <taxon>Streptophyta</taxon>
        <taxon>Embryophyta</taxon>
        <taxon>Tracheophyta</taxon>
        <taxon>Spermatophyta</taxon>
        <taxon>Magnoliopsida</taxon>
        <taxon>Liliopsida</taxon>
        <taxon>Araceae</taxon>
        <taxon>Lemnoideae</taxon>
        <taxon>Spirodela</taxon>
    </lineage>
</organism>
<feature type="domain" description="Glutaredoxin" evidence="1">
    <location>
        <begin position="15"/>
        <end position="64"/>
    </location>
</feature>
<proteinExistence type="predicted"/>
<evidence type="ECO:0000313" key="2">
    <source>
        <dbReference type="EMBL" id="CAA2616204.1"/>
    </source>
</evidence>
<evidence type="ECO:0000313" key="3">
    <source>
        <dbReference type="Proteomes" id="UP001189122"/>
    </source>
</evidence>
<accession>A0A7I8IDZ9</accession>
<dbReference type="EMBL" id="LR743589">
    <property type="protein sequence ID" value="CAA2616204.1"/>
    <property type="molecule type" value="Genomic_DNA"/>
</dbReference>
<dbReference type="Pfam" id="PF23733">
    <property type="entry name" value="GRXCR1-2_C"/>
    <property type="match status" value="1"/>
</dbReference>
<dbReference type="PANTHER" id="PTHR45669">
    <property type="entry name" value="GLUTAREDOXIN DOMAIN-CONTAINING CYSTEINE-RICH PROTEIN CG12206-RELATED"/>
    <property type="match status" value="1"/>
</dbReference>
<keyword evidence="3" id="KW-1185">Reference proteome</keyword>